<organism evidence="7">
    <name type="scientific">freshwater metagenome</name>
    <dbReference type="NCBI Taxonomy" id="449393"/>
    <lineage>
        <taxon>unclassified sequences</taxon>
        <taxon>metagenomes</taxon>
        <taxon>ecological metagenomes</taxon>
    </lineage>
</organism>
<reference evidence="7" key="1">
    <citation type="submission" date="2020-05" db="EMBL/GenBank/DDBJ databases">
        <authorList>
            <person name="Chiriac C."/>
            <person name="Salcher M."/>
            <person name="Ghai R."/>
            <person name="Kavagutti S V."/>
        </authorList>
    </citation>
    <scope>NUCLEOTIDE SEQUENCE</scope>
</reference>
<evidence type="ECO:0000313" key="7">
    <source>
        <dbReference type="EMBL" id="CAB5003878.1"/>
    </source>
</evidence>
<dbReference type="EMBL" id="CAEZYF010000002">
    <property type="protein sequence ID" value="CAB4705792.1"/>
    <property type="molecule type" value="Genomic_DNA"/>
</dbReference>
<accession>A0A6J7PFL4</accession>
<proteinExistence type="predicted"/>
<protein>
    <submittedName>
        <fullName evidence="7">Unannotated protein</fullName>
    </submittedName>
</protein>
<name>A0A6J7PFL4_9ZZZZ</name>
<evidence type="ECO:0000313" key="3">
    <source>
        <dbReference type="EMBL" id="CAB4705792.1"/>
    </source>
</evidence>
<dbReference type="AlphaFoldDB" id="A0A6J7PFL4"/>
<dbReference type="EMBL" id="CAFBMT010000001">
    <property type="protein sequence ID" value="CAB4909950.1"/>
    <property type="molecule type" value="Genomic_DNA"/>
</dbReference>
<dbReference type="EMBL" id="CAESGF010000002">
    <property type="protein sequence ID" value="CAB4362551.1"/>
    <property type="molecule type" value="Genomic_DNA"/>
</dbReference>
<evidence type="ECO:0000313" key="5">
    <source>
        <dbReference type="EMBL" id="CAB4853030.1"/>
    </source>
</evidence>
<evidence type="ECO:0000313" key="4">
    <source>
        <dbReference type="EMBL" id="CAB4817612.1"/>
    </source>
</evidence>
<dbReference type="EMBL" id="CAFBOL010000079">
    <property type="protein sequence ID" value="CAB5003878.1"/>
    <property type="molecule type" value="Genomic_DNA"/>
</dbReference>
<evidence type="ECO:0000256" key="1">
    <source>
        <dbReference type="SAM" id="MobiDB-lite"/>
    </source>
</evidence>
<evidence type="ECO:0000313" key="6">
    <source>
        <dbReference type="EMBL" id="CAB4909950.1"/>
    </source>
</evidence>
<gene>
    <name evidence="3" type="ORF">UFOPK2656_00332</name>
    <name evidence="4" type="ORF">UFOPK3099_01191</name>
    <name evidence="5" type="ORF">UFOPK3267_02554</name>
    <name evidence="6" type="ORF">UFOPK3651_00100</name>
    <name evidence="7" type="ORF">UFOPK3931_02356</name>
    <name evidence="2" type="ORF">UFOPK4189_00329</name>
</gene>
<evidence type="ECO:0000313" key="2">
    <source>
        <dbReference type="EMBL" id="CAB4362551.1"/>
    </source>
</evidence>
<feature type="region of interest" description="Disordered" evidence="1">
    <location>
        <begin position="177"/>
        <end position="199"/>
    </location>
</feature>
<sequence length="199" mass="22968">MTYDDQFDEEYDDPRVEDSDAFVRATNGYVGDAEALLRRAVDIIATAPTMPLSSSPRIDRDEIIELLEETLHRLPDEMRQARWMIKERQEFVAKTRREADELLEAARVQAERMVQRTEVVRAAESRARQISEAAETDARRLHHETEDFLDQRLASFEILLDKLSKTVHAGRSRLAIGAHREEPAAEDDDPTKGFFDQDR</sequence>
<dbReference type="EMBL" id="CAFBIY010000189">
    <property type="protein sequence ID" value="CAB4853030.1"/>
    <property type="molecule type" value="Genomic_DNA"/>
</dbReference>
<dbReference type="EMBL" id="CAFAAV010000077">
    <property type="protein sequence ID" value="CAB4817612.1"/>
    <property type="molecule type" value="Genomic_DNA"/>
</dbReference>